<dbReference type="EMBL" id="JAAOAS010000326">
    <property type="protein sequence ID" value="KAF5579964.1"/>
    <property type="molecule type" value="Genomic_DNA"/>
</dbReference>
<dbReference type="PANTHER" id="PTHR42678:SF34">
    <property type="entry name" value="OS04G0183300 PROTEIN"/>
    <property type="match status" value="1"/>
</dbReference>
<keyword evidence="5" id="KW-1185">Reference proteome</keyword>
<feature type="region of interest" description="Disordered" evidence="2">
    <location>
        <begin position="269"/>
        <end position="293"/>
    </location>
</feature>
<dbReference type="AlphaFoldDB" id="A0A8H5KVI3"/>
<evidence type="ECO:0000259" key="3">
    <source>
        <dbReference type="Pfam" id="PF01425"/>
    </source>
</evidence>
<dbReference type="InterPro" id="IPR036928">
    <property type="entry name" value="AS_sf"/>
</dbReference>
<evidence type="ECO:0000256" key="2">
    <source>
        <dbReference type="SAM" id="MobiDB-lite"/>
    </source>
</evidence>
<dbReference type="Gene3D" id="3.90.1300.10">
    <property type="entry name" value="Amidase signature (AS) domain"/>
    <property type="match status" value="1"/>
</dbReference>
<dbReference type="SUPFAM" id="SSF75304">
    <property type="entry name" value="Amidase signature (AS) enzymes"/>
    <property type="match status" value="1"/>
</dbReference>
<dbReference type="Pfam" id="PF01425">
    <property type="entry name" value="Amidase"/>
    <property type="match status" value="1"/>
</dbReference>
<dbReference type="InterPro" id="IPR023631">
    <property type="entry name" value="Amidase_dom"/>
</dbReference>
<feature type="compositionally biased region" description="Basic and acidic residues" evidence="2">
    <location>
        <begin position="278"/>
        <end position="290"/>
    </location>
</feature>
<dbReference type="PANTHER" id="PTHR42678">
    <property type="entry name" value="AMIDASE"/>
    <property type="match status" value="1"/>
</dbReference>
<evidence type="ECO:0000313" key="4">
    <source>
        <dbReference type="EMBL" id="KAF5579964.1"/>
    </source>
</evidence>
<protein>
    <submittedName>
        <fullName evidence="4">Amidase</fullName>
    </submittedName>
</protein>
<evidence type="ECO:0000256" key="1">
    <source>
        <dbReference type="ARBA" id="ARBA00023604"/>
    </source>
</evidence>
<organism evidence="4 5">
    <name type="scientific">Fusarium pseudocircinatum</name>
    <dbReference type="NCBI Taxonomy" id="56676"/>
    <lineage>
        <taxon>Eukaryota</taxon>
        <taxon>Fungi</taxon>
        <taxon>Dikarya</taxon>
        <taxon>Ascomycota</taxon>
        <taxon>Pezizomycotina</taxon>
        <taxon>Sordariomycetes</taxon>
        <taxon>Hypocreomycetidae</taxon>
        <taxon>Hypocreales</taxon>
        <taxon>Nectriaceae</taxon>
        <taxon>Fusarium</taxon>
        <taxon>Fusarium fujikuroi species complex</taxon>
    </lineage>
</organism>
<feature type="domain" description="Amidase" evidence="3">
    <location>
        <begin position="53"/>
        <end position="467"/>
    </location>
</feature>
<dbReference type="NCBIfam" id="NF041278">
    <property type="entry name" value="CmcJ_NvfI_EfuI"/>
    <property type="match status" value="1"/>
</dbReference>
<comment type="caution">
    <text evidence="4">The sequence shown here is derived from an EMBL/GenBank/DDBJ whole genome shotgun (WGS) entry which is preliminary data.</text>
</comment>
<sequence length="704" mass="77974">MLTSNLKQAVASTFLWVSGLWRTSPTTMAIKLEEVTIAQLLAGLEQGHFTVTELVETYAARIEHLNPRVRAITQVNPDAISIARKKDAERSSGASLGILHGVPILVKDIFLTKDGLMSTNGCLGLTEAVPAFEATIVRRLREQGAVLLGKTNPTEWANYRSPGRASGGWSGVGGQCLAPYHEDQDPSGSSSGSAVAACLGLAAAALGTETSGSLSSPAQKSAVISIKPTVGLTSRHGAYLVSEWQDTVGVLARTVQDAATVLTAIAGTDPNDPFTISDPRDDSNTQKPEEGTNFAHACTKRGLEGKRIAARSPKIPRHLFPNDEVVVNAFDKALSIMRAQGATIVDDVRFSEFSSNYTFSEDLDWTLGLRVSIRENMRKSLSCYESNPKSLHTLEDVIEYTLETPEERPDDWGVDEWLKCEELGLKYRPDSREFADSIALRNNIGKQIAELLDRTECDFIFAPSIDTSANVGGCPTIGVPLGFYPKDHPIARRKSNGLVTTGPNVPFEPRPVEIKDARTLPSKVSLSTHGFEWVAQTTTEDFKTDESVTRYINELEEFIQDYFKADKVLTFQYQVRKRQPDRLDPRVRPPSNFVHVDVSPAGAEARIRFNYPKVAGDILRRRHMLLSLWRPLFSPLQDYPLALCDARSVDDSDLVESDYIYPNFVSESFLLKHSPEHKWFYLSEQCKDELLIITNYDSAFKTRQ</sequence>
<evidence type="ECO:0000313" key="5">
    <source>
        <dbReference type="Proteomes" id="UP000546213"/>
    </source>
</evidence>
<dbReference type="Proteomes" id="UP000546213">
    <property type="component" value="Unassembled WGS sequence"/>
</dbReference>
<comment type="similarity">
    <text evidence="1">Belongs to the asaB hydroxylase/desaturase family.</text>
</comment>
<reference evidence="4 5" key="1">
    <citation type="submission" date="2020-05" db="EMBL/GenBank/DDBJ databases">
        <title>Identification and distribution of gene clusters putatively required for synthesis of sphingolipid metabolism inhibitors in phylogenetically diverse species of the filamentous fungus Fusarium.</title>
        <authorList>
            <person name="Kim H.-S."/>
            <person name="Busman M."/>
            <person name="Brown D.W."/>
            <person name="Divon H."/>
            <person name="Uhlig S."/>
            <person name="Proctor R.H."/>
        </authorList>
    </citation>
    <scope>NUCLEOTIDE SEQUENCE [LARGE SCALE GENOMIC DNA]</scope>
    <source>
        <strain evidence="4 5">NRRL 36939</strain>
    </source>
</reference>
<accession>A0A8H5KVI3</accession>
<gene>
    <name evidence="4" type="ORF">FPCIR_10794</name>
</gene>
<dbReference type="InterPro" id="IPR044053">
    <property type="entry name" value="AsaB-like"/>
</dbReference>
<name>A0A8H5KVI3_9HYPO</name>
<dbReference type="OrthoDB" id="5078048at2759"/>
<dbReference type="GO" id="GO:0016491">
    <property type="term" value="F:oxidoreductase activity"/>
    <property type="evidence" value="ECO:0007669"/>
    <property type="project" value="InterPro"/>
</dbReference>
<proteinExistence type="inferred from homology"/>